<evidence type="ECO:0000313" key="3">
    <source>
        <dbReference type="EMBL" id="GIJ56344.1"/>
    </source>
</evidence>
<dbReference type="Proteomes" id="UP000612585">
    <property type="component" value="Unassembled WGS sequence"/>
</dbReference>
<dbReference type="InterPro" id="IPR000868">
    <property type="entry name" value="Isochorismatase-like_dom"/>
</dbReference>
<keyword evidence="4" id="KW-1185">Reference proteome</keyword>
<organism evidence="3 4">
    <name type="scientific">Virgisporangium aurantiacum</name>
    <dbReference type="NCBI Taxonomy" id="175570"/>
    <lineage>
        <taxon>Bacteria</taxon>
        <taxon>Bacillati</taxon>
        <taxon>Actinomycetota</taxon>
        <taxon>Actinomycetes</taxon>
        <taxon>Micromonosporales</taxon>
        <taxon>Micromonosporaceae</taxon>
        <taxon>Virgisporangium</taxon>
    </lineage>
</organism>
<keyword evidence="1" id="KW-0378">Hydrolase</keyword>
<proteinExistence type="predicted"/>
<sequence length="211" mass="21940">MCDQFADPVGEILVERHPVILARPARAKMTSMIVDALILVDVQVGLVTGPDAVPAAGHLLEVLTDLAARARAAGALVVQLQNDGAAGTPDEPGTPGWRLHLPVGPDDVVLRKTTDDGFAGTDLGDLLTRRGARRLVVGGVMSEMCVSATARTALRRGYGVVLPHDAHATYDIPAAAGISGAVPAAHVSRVAEWALGDEVEVVPRAADVAFR</sequence>
<name>A0A8J3Z2F6_9ACTN</name>
<dbReference type="PANTHER" id="PTHR43540">
    <property type="entry name" value="PEROXYUREIDOACRYLATE/UREIDOACRYLATE AMIDOHYDROLASE-RELATED"/>
    <property type="match status" value="1"/>
</dbReference>
<dbReference type="EMBL" id="BOPG01000024">
    <property type="protein sequence ID" value="GIJ56344.1"/>
    <property type="molecule type" value="Genomic_DNA"/>
</dbReference>
<dbReference type="Gene3D" id="3.40.50.850">
    <property type="entry name" value="Isochorismatase-like"/>
    <property type="match status" value="1"/>
</dbReference>
<dbReference type="Pfam" id="PF00857">
    <property type="entry name" value="Isochorismatase"/>
    <property type="match status" value="1"/>
</dbReference>
<accession>A0A8J3Z2F6</accession>
<dbReference type="InterPro" id="IPR050272">
    <property type="entry name" value="Isochorismatase-like_hydrls"/>
</dbReference>
<dbReference type="GO" id="GO:0016787">
    <property type="term" value="F:hydrolase activity"/>
    <property type="evidence" value="ECO:0007669"/>
    <property type="project" value="UniProtKB-KW"/>
</dbReference>
<dbReference type="PANTHER" id="PTHR43540:SF1">
    <property type="entry name" value="ISOCHORISMATASE HYDROLASE"/>
    <property type="match status" value="1"/>
</dbReference>
<evidence type="ECO:0000256" key="1">
    <source>
        <dbReference type="ARBA" id="ARBA00022801"/>
    </source>
</evidence>
<dbReference type="SUPFAM" id="SSF52499">
    <property type="entry name" value="Isochorismatase-like hydrolases"/>
    <property type="match status" value="1"/>
</dbReference>
<evidence type="ECO:0000259" key="2">
    <source>
        <dbReference type="Pfam" id="PF00857"/>
    </source>
</evidence>
<comment type="caution">
    <text evidence="3">The sequence shown here is derived from an EMBL/GenBank/DDBJ whole genome shotgun (WGS) entry which is preliminary data.</text>
</comment>
<dbReference type="InterPro" id="IPR036380">
    <property type="entry name" value="Isochorismatase-like_sf"/>
</dbReference>
<reference evidence="3" key="1">
    <citation type="submission" date="2021-01" db="EMBL/GenBank/DDBJ databases">
        <title>Whole genome shotgun sequence of Virgisporangium aurantiacum NBRC 16421.</title>
        <authorList>
            <person name="Komaki H."/>
            <person name="Tamura T."/>
        </authorList>
    </citation>
    <scope>NUCLEOTIDE SEQUENCE</scope>
    <source>
        <strain evidence="3">NBRC 16421</strain>
    </source>
</reference>
<protein>
    <recommendedName>
        <fullName evidence="2">Isochorismatase-like domain-containing protein</fullName>
    </recommendedName>
</protein>
<dbReference type="AlphaFoldDB" id="A0A8J3Z2F6"/>
<evidence type="ECO:0000313" key="4">
    <source>
        <dbReference type="Proteomes" id="UP000612585"/>
    </source>
</evidence>
<gene>
    <name evidence="3" type="ORF">Vau01_038600</name>
</gene>
<feature type="domain" description="Isochorismatase-like" evidence="2">
    <location>
        <begin position="36"/>
        <end position="171"/>
    </location>
</feature>